<protein>
    <recommendedName>
        <fullName evidence="2 7">Carbonic anhydrase</fullName>
        <ecNumber evidence="2 7">4.2.1.1</ecNumber>
    </recommendedName>
    <alternativeName>
        <fullName evidence="7">Carbonate dehydratase</fullName>
    </alternativeName>
</protein>
<sequence>MQPPHCPSRREFVRVAGLATGAAGLVISGSARSAVPATRAPDPDVVLAELLEGNGRFMNGQTSLLTRRRPEDFASLAEGQAPTAIIVACSDSRVAPELVFDQGVGDLFVVRVAGNHVTGAGPIVQGSIEFAVAVLGARLILVLGHDKCGAVEGAIARSESDEPLPGSIDALVKIIKPAVADAEGKPGDRLDNVIRANVERCVGSLKTAGPILPDLVGSGELKVVGGVYRLRSGKVELFD</sequence>
<feature type="binding site" evidence="6">
    <location>
        <position position="145"/>
    </location>
    <ligand>
        <name>Zn(2+)</name>
        <dbReference type="ChEBI" id="CHEBI:29105"/>
    </ligand>
</feature>
<keyword evidence="3 6" id="KW-0862">Zinc</keyword>
<dbReference type="GO" id="GO:0015976">
    <property type="term" value="P:carbon utilization"/>
    <property type="evidence" value="ECO:0007669"/>
    <property type="project" value="InterPro"/>
</dbReference>
<comment type="similarity">
    <text evidence="1 7">Belongs to the beta-class carbonic anhydrase family.</text>
</comment>
<evidence type="ECO:0000256" key="3">
    <source>
        <dbReference type="ARBA" id="ARBA00022833"/>
    </source>
</evidence>
<evidence type="ECO:0000256" key="2">
    <source>
        <dbReference type="ARBA" id="ARBA00012925"/>
    </source>
</evidence>
<keyword evidence="6" id="KW-0479">Metal-binding</keyword>
<keyword evidence="9" id="KW-1185">Reference proteome</keyword>
<evidence type="ECO:0000256" key="1">
    <source>
        <dbReference type="ARBA" id="ARBA00006217"/>
    </source>
</evidence>
<dbReference type="EMBL" id="CP036426">
    <property type="protein sequence ID" value="QDV32601.1"/>
    <property type="molecule type" value="Genomic_DNA"/>
</dbReference>
<dbReference type="RefSeq" id="WP_145266819.1">
    <property type="nucleotide sequence ID" value="NZ_CP036426.1"/>
</dbReference>
<evidence type="ECO:0000256" key="5">
    <source>
        <dbReference type="ARBA" id="ARBA00048348"/>
    </source>
</evidence>
<organism evidence="8 9">
    <name type="scientific">Tautonia plasticadhaerens</name>
    <dbReference type="NCBI Taxonomy" id="2527974"/>
    <lineage>
        <taxon>Bacteria</taxon>
        <taxon>Pseudomonadati</taxon>
        <taxon>Planctomycetota</taxon>
        <taxon>Planctomycetia</taxon>
        <taxon>Isosphaerales</taxon>
        <taxon>Isosphaeraceae</taxon>
        <taxon>Tautonia</taxon>
    </lineage>
</organism>
<dbReference type="InterPro" id="IPR006311">
    <property type="entry name" value="TAT_signal"/>
</dbReference>
<proteinExistence type="inferred from homology"/>
<dbReference type="InterPro" id="IPR001765">
    <property type="entry name" value="Carbonic_anhydrase"/>
</dbReference>
<name>A0A518GVM8_9BACT</name>
<comment type="function">
    <text evidence="7">Reversible hydration of carbon dioxide.</text>
</comment>
<accession>A0A518GVM8</accession>
<evidence type="ECO:0000313" key="9">
    <source>
        <dbReference type="Proteomes" id="UP000317835"/>
    </source>
</evidence>
<gene>
    <name evidence="8" type="primary">cynT_1</name>
    <name evidence="8" type="ORF">ElP_04360</name>
</gene>
<evidence type="ECO:0000256" key="7">
    <source>
        <dbReference type="RuleBase" id="RU003956"/>
    </source>
</evidence>
<dbReference type="PANTHER" id="PTHR11002:SF79">
    <property type="entry name" value="CARBONIC ANHYDRASE 2"/>
    <property type="match status" value="1"/>
</dbReference>
<dbReference type="PROSITE" id="PS00704">
    <property type="entry name" value="PROK_CO2_ANHYDRASE_1"/>
    <property type="match status" value="1"/>
</dbReference>
<dbReference type="Gene3D" id="3.40.1050.10">
    <property type="entry name" value="Carbonic anhydrase"/>
    <property type="match status" value="1"/>
</dbReference>
<feature type="binding site" evidence="6">
    <location>
        <position position="89"/>
    </location>
    <ligand>
        <name>Zn(2+)</name>
        <dbReference type="ChEBI" id="CHEBI:29105"/>
    </ligand>
</feature>
<dbReference type="GO" id="GO:0008270">
    <property type="term" value="F:zinc ion binding"/>
    <property type="evidence" value="ECO:0007669"/>
    <property type="project" value="UniProtKB-UniRule"/>
</dbReference>
<evidence type="ECO:0000256" key="6">
    <source>
        <dbReference type="PIRSR" id="PIRSR601765-1"/>
    </source>
</evidence>
<dbReference type="GO" id="GO:0004089">
    <property type="term" value="F:carbonate dehydratase activity"/>
    <property type="evidence" value="ECO:0007669"/>
    <property type="project" value="UniProtKB-UniRule"/>
</dbReference>
<dbReference type="InterPro" id="IPR036874">
    <property type="entry name" value="Carbonic_anhydrase_sf"/>
</dbReference>
<dbReference type="AlphaFoldDB" id="A0A518GVM8"/>
<keyword evidence="4 7" id="KW-0456">Lyase</keyword>
<evidence type="ECO:0000313" key="8">
    <source>
        <dbReference type="EMBL" id="QDV32601.1"/>
    </source>
</evidence>
<reference evidence="8 9" key="1">
    <citation type="submission" date="2019-02" db="EMBL/GenBank/DDBJ databases">
        <title>Deep-cultivation of Planctomycetes and their phenomic and genomic characterization uncovers novel biology.</title>
        <authorList>
            <person name="Wiegand S."/>
            <person name="Jogler M."/>
            <person name="Boedeker C."/>
            <person name="Pinto D."/>
            <person name="Vollmers J."/>
            <person name="Rivas-Marin E."/>
            <person name="Kohn T."/>
            <person name="Peeters S.H."/>
            <person name="Heuer A."/>
            <person name="Rast P."/>
            <person name="Oberbeckmann S."/>
            <person name="Bunk B."/>
            <person name="Jeske O."/>
            <person name="Meyerdierks A."/>
            <person name="Storesund J.E."/>
            <person name="Kallscheuer N."/>
            <person name="Luecker S."/>
            <person name="Lage O.M."/>
            <person name="Pohl T."/>
            <person name="Merkel B.J."/>
            <person name="Hornburger P."/>
            <person name="Mueller R.-W."/>
            <person name="Bruemmer F."/>
            <person name="Labrenz M."/>
            <person name="Spormann A.M."/>
            <person name="Op den Camp H."/>
            <person name="Overmann J."/>
            <person name="Amann R."/>
            <person name="Jetten M.S.M."/>
            <person name="Mascher T."/>
            <person name="Medema M.H."/>
            <person name="Devos D.P."/>
            <person name="Kaster A.-K."/>
            <person name="Ovreas L."/>
            <person name="Rohde M."/>
            <person name="Galperin M.Y."/>
            <person name="Jogler C."/>
        </authorList>
    </citation>
    <scope>NUCLEOTIDE SEQUENCE [LARGE SCALE GENOMIC DNA]</scope>
    <source>
        <strain evidence="8 9">ElP</strain>
    </source>
</reference>
<dbReference type="InterPro" id="IPR015892">
    <property type="entry name" value="Carbonic_anhydrase_CS"/>
</dbReference>
<dbReference type="KEGG" id="tpla:ElP_04360"/>
<feature type="binding site" evidence="6">
    <location>
        <position position="148"/>
    </location>
    <ligand>
        <name>Zn(2+)</name>
        <dbReference type="ChEBI" id="CHEBI:29105"/>
    </ligand>
</feature>
<evidence type="ECO:0000256" key="4">
    <source>
        <dbReference type="ARBA" id="ARBA00023239"/>
    </source>
</evidence>
<dbReference type="SMART" id="SM00947">
    <property type="entry name" value="Pro_CA"/>
    <property type="match status" value="1"/>
</dbReference>
<comment type="cofactor">
    <cofactor evidence="6">
        <name>Zn(2+)</name>
        <dbReference type="ChEBI" id="CHEBI:29105"/>
    </cofactor>
    <text evidence="6">Binds 1 zinc ion per subunit.</text>
</comment>
<dbReference type="EC" id="4.2.1.1" evidence="2 7"/>
<comment type="catalytic activity">
    <reaction evidence="5 7">
        <text>hydrogencarbonate + H(+) = CO2 + H2O</text>
        <dbReference type="Rhea" id="RHEA:10748"/>
        <dbReference type="ChEBI" id="CHEBI:15377"/>
        <dbReference type="ChEBI" id="CHEBI:15378"/>
        <dbReference type="ChEBI" id="CHEBI:16526"/>
        <dbReference type="ChEBI" id="CHEBI:17544"/>
        <dbReference type="EC" id="4.2.1.1"/>
    </reaction>
</comment>
<dbReference type="Pfam" id="PF00484">
    <property type="entry name" value="Pro_CA"/>
    <property type="match status" value="1"/>
</dbReference>
<dbReference type="Proteomes" id="UP000317835">
    <property type="component" value="Chromosome"/>
</dbReference>
<dbReference type="PANTHER" id="PTHR11002">
    <property type="entry name" value="CARBONIC ANHYDRASE"/>
    <property type="match status" value="1"/>
</dbReference>
<feature type="binding site" evidence="6">
    <location>
        <position position="91"/>
    </location>
    <ligand>
        <name>Zn(2+)</name>
        <dbReference type="ChEBI" id="CHEBI:29105"/>
    </ligand>
</feature>
<dbReference type="PROSITE" id="PS00705">
    <property type="entry name" value="PROK_CO2_ANHYDRASE_2"/>
    <property type="match status" value="1"/>
</dbReference>
<dbReference type="OrthoDB" id="9769739at2"/>
<dbReference type="PROSITE" id="PS51318">
    <property type="entry name" value="TAT"/>
    <property type="match status" value="1"/>
</dbReference>
<dbReference type="SUPFAM" id="SSF53056">
    <property type="entry name" value="beta-carbonic anhydrase, cab"/>
    <property type="match status" value="1"/>
</dbReference>